<name>A0A1Y0D2K1_9GAMM</name>
<gene>
    <name evidence="1" type="ORF">CBP31_03120</name>
</gene>
<evidence type="ECO:0000313" key="1">
    <source>
        <dbReference type="EMBL" id="ART81739.1"/>
    </source>
</evidence>
<dbReference type="OrthoDB" id="7061360at2"/>
<accession>A0A1Y0D2K1</accession>
<protein>
    <recommendedName>
        <fullName evidence="3">QueD like 2</fullName>
    </recommendedName>
</protein>
<organism evidence="1 2">
    <name type="scientific">Oceanisphaera profunda</name>
    <dbReference type="NCBI Taxonomy" id="1416627"/>
    <lineage>
        <taxon>Bacteria</taxon>
        <taxon>Pseudomonadati</taxon>
        <taxon>Pseudomonadota</taxon>
        <taxon>Gammaproteobacteria</taxon>
        <taxon>Aeromonadales</taxon>
        <taxon>Aeromonadaceae</taxon>
        <taxon>Oceanisphaera</taxon>
    </lineage>
</organism>
<dbReference type="AlphaFoldDB" id="A0A1Y0D2K1"/>
<dbReference type="InterPro" id="IPR021879">
    <property type="entry name" value="VC2046_fam"/>
</dbReference>
<dbReference type="KEGG" id="opf:CBP31_03120"/>
<sequence length="159" mass="17826">MLTDIHNTLLVNDSQLGDRLNTAVSEGRRSDFGLLLALLSDDARDLPRIEATKDEQGQVNWRQFFDLPQTSPLYAEEQDSIRAPQLSALATDLQQDSMRLMLAMRAEPLRVSPDVLPYEVSSNLSPRTQARFNGEQLNSTLPQDPSRMLSIIESVRAMA</sequence>
<dbReference type="EMBL" id="CP021377">
    <property type="protein sequence ID" value="ART81739.1"/>
    <property type="molecule type" value="Genomic_DNA"/>
</dbReference>
<evidence type="ECO:0008006" key="3">
    <source>
        <dbReference type="Google" id="ProtNLM"/>
    </source>
</evidence>
<dbReference type="Pfam" id="PF11993">
    <property type="entry name" value="VC2046"/>
    <property type="match status" value="1"/>
</dbReference>
<proteinExistence type="predicted"/>
<reference evidence="1 2" key="1">
    <citation type="journal article" date="2014" name="Int. J. Syst. Evol. Microbiol.">
        <title>Oceanisphaera profunda sp. nov., a marine bacterium isolated from deep-sea sediment, and emended description of the genus Oceanisphaera.</title>
        <authorList>
            <person name="Xu Z."/>
            <person name="Zhang X.Y."/>
            <person name="Su H.N."/>
            <person name="Yu Z.C."/>
            <person name="Liu C."/>
            <person name="Li H."/>
            <person name="Chen X.L."/>
            <person name="Song X.Y."/>
            <person name="Xie B.B."/>
            <person name="Qin Q.L."/>
            <person name="Zhou B.C."/>
            <person name="Shi M."/>
            <person name="Huang Y."/>
            <person name="Zhang Y.Z."/>
        </authorList>
    </citation>
    <scope>NUCLEOTIDE SEQUENCE [LARGE SCALE GENOMIC DNA]</scope>
    <source>
        <strain evidence="1 2">SM1222</strain>
    </source>
</reference>
<keyword evidence="2" id="KW-1185">Reference proteome</keyword>
<evidence type="ECO:0000313" key="2">
    <source>
        <dbReference type="Proteomes" id="UP000243937"/>
    </source>
</evidence>
<dbReference type="RefSeq" id="WP_087034827.1">
    <property type="nucleotide sequence ID" value="NZ_CP021377.1"/>
</dbReference>
<dbReference type="Proteomes" id="UP000243937">
    <property type="component" value="Chromosome"/>
</dbReference>